<dbReference type="Gramene" id="Psat07G0515900-T1">
    <property type="protein sequence ID" value="KAI5389754.1"/>
    <property type="gene ID" value="KIW84_075159"/>
</dbReference>
<sequence length="299" mass="33193">MIEIKLPPQWELTAEVTPYMKTNAGTVPSIIVDHTGVYLGSIKGRGNIVEVREGRLVKAFMPAGNSSMGLGSLNKQLASSSANEQAKAEEKFKKSMYGVADNGRIMELDGTSEVGDRPRRIQFKGLTHTTVKSIAEFQNLYITTCSAHTAAPQKRSMFIQTQSTPNSESLMFHPNASWEFLKPKIFATFLSKNGLCSMDVCHVGHMLHIPAALFQNFHQHRISKASRLSDSFMVLEEPNSHSEDGVNFCHVDHQFTINLFVARCQLLCTIINHRPSECKQCVAHLEASVTVLLNCLETV</sequence>
<dbReference type="Proteomes" id="UP001058974">
    <property type="component" value="Chromosome 7"/>
</dbReference>
<dbReference type="PANTHER" id="PTHR15682">
    <property type="entry name" value="UNHEALTHY RIBOSOME BIOGENESIS PROTEIN 2 HOMOLOG"/>
    <property type="match status" value="1"/>
</dbReference>
<keyword evidence="3" id="KW-1185">Reference proteome</keyword>
<dbReference type="Pfam" id="PF10441">
    <property type="entry name" value="Urb2"/>
    <property type="match status" value="1"/>
</dbReference>
<dbReference type="InterPro" id="IPR052609">
    <property type="entry name" value="Ribosome_Biogenesis_Reg"/>
</dbReference>
<reference evidence="2 3" key="1">
    <citation type="journal article" date="2022" name="Nat. Genet.">
        <title>Improved pea reference genome and pan-genome highlight genomic features and evolutionary characteristics.</title>
        <authorList>
            <person name="Yang T."/>
            <person name="Liu R."/>
            <person name="Luo Y."/>
            <person name="Hu S."/>
            <person name="Wang D."/>
            <person name="Wang C."/>
            <person name="Pandey M.K."/>
            <person name="Ge S."/>
            <person name="Xu Q."/>
            <person name="Li N."/>
            <person name="Li G."/>
            <person name="Huang Y."/>
            <person name="Saxena R.K."/>
            <person name="Ji Y."/>
            <person name="Li M."/>
            <person name="Yan X."/>
            <person name="He Y."/>
            <person name="Liu Y."/>
            <person name="Wang X."/>
            <person name="Xiang C."/>
            <person name="Varshney R.K."/>
            <person name="Ding H."/>
            <person name="Gao S."/>
            <person name="Zong X."/>
        </authorList>
    </citation>
    <scope>NUCLEOTIDE SEQUENCE [LARGE SCALE GENOMIC DNA]</scope>
    <source>
        <strain evidence="2 3">cv. Zhongwan 6</strain>
    </source>
</reference>
<feature type="domain" description="Nucleolar 27S pre-rRNA processing Urb2/Npa2 C-terminal" evidence="1">
    <location>
        <begin position="186"/>
        <end position="297"/>
    </location>
</feature>
<comment type="caution">
    <text evidence="2">The sequence shown here is derived from an EMBL/GenBank/DDBJ whole genome shotgun (WGS) entry which is preliminary data.</text>
</comment>
<evidence type="ECO:0000259" key="1">
    <source>
        <dbReference type="Pfam" id="PF10441"/>
    </source>
</evidence>
<name>A0A9D4ZZI3_PEA</name>
<gene>
    <name evidence="2" type="ORF">KIW84_075159</name>
</gene>
<proteinExistence type="predicted"/>
<dbReference type="AlphaFoldDB" id="A0A9D4ZZI3"/>
<evidence type="ECO:0000313" key="3">
    <source>
        <dbReference type="Proteomes" id="UP001058974"/>
    </source>
</evidence>
<dbReference type="GO" id="GO:0042254">
    <property type="term" value="P:ribosome biogenesis"/>
    <property type="evidence" value="ECO:0007669"/>
    <property type="project" value="TreeGrafter"/>
</dbReference>
<dbReference type="EMBL" id="JAMSHJ010000007">
    <property type="protein sequence ID" value="KAI5389754.1"/>
    <property type="molecule type" value="Genomic_DNA"/>
</dbReference>
<dbReference type="InterPro" id="IPR018849">
    <property type="entry name" value="Urb2/Npa2_C"/>
</dbReference>
<accession>A0A9D4ZZI3</accession>
<protein>
    <recommendedName>
        <fullName evidence="1">Nucleolar 27S pre-rRNA processing Urb2/Npa2 C-terminal domain-containing protein</fullName>
    </recommendedName>
</protein>
<dbReference type="PANTHER" id="PTHR15682:SF2">
    <property type="entry name" value="UNHEALTHY RIBOSOME BIOGENESIS PROTEIN 2 HOMOLOG"/>
    <property type="match status" value="1"/>
</dbReference>
<evidence type="ECO:0000313" key="2">
    <source>
        <dbReference type="EMBL" id="KAI5389754.1"/>
    </source>
</evidence>
<dbReference type="GO" id="GO:0005730">
    <property type="term" value="C:nucleolus"/>
    <property type="evidence" value="ECO:0007669"/>
    <property type="project" value="TreeGrafter"/>
</dbReference>
<organism evidence="2 3">
    <name type="scientific">Pisum sativum</name>
    <name type="common">Garden pea</name>
    <name type="synonym">Lathyrus oleraceus</name>
    <dbReference type="NCBI Taxonomy" id="3888"/>
    <lineage>
        <taxon>Eukaryota</taxon>
        <taxon>Viridiplantae</taxon>
        <taxon>Streptophyta</taxon>
        <taxon>Embryophyta</taxon>
        <taxon>Tracheophyta</taxon>
        <taxon>Spermatophyta</taxon>
        <taxon>Magnoliopsida</taxon>
        <taxon>eudicotyledons</taxon>
        <taxon>Gunneridae</taxon>
        <taxon>Pentapetalae</taxon>
        <taxon>rosids</taxon>
        <taxon>fabids</taxon>
        <taxon>Fabales</taxon>
        <taxon>Fabaceae</taxon>
        <taxon>Papilionoideae</taxon>
        <taxon>50 kb inversion clade</taxon>
        <taxon>NPAAA clade</taxon>
        <taxon>Hologalegina</taxon>
        <taxon>IRL clade</taxon>
        <taxon>Fabeae</taxon>
        <taxon>Lathyrus</taxon>
    </lineage>
</organism>